<comment type="caution">
    <text evidence="1">The sequence shown here is derived from an EMBL/GenBank/DDBJ whole genome shotgun (WGS) entry which is preliminary data.</text>
</comment>
<proteinExistence type="predicted"/>
<gene>
    <name evidence="1" type="ORF">DHETER_LOCUS7388</name>
</gene>
<dbReference type="Proteomes" id="UP000789702">
    <property type="component" value="Unassembled WGS sequence"/>
</dbReference>
<protein>
    <submittedName>
        <fullName evidence="1">506_t:CDS:1</fullName>
    </submittedName>
</protein>
<reference evidence="1" key="1">
    <citation type="submission" date="2021-06" db="EMBL/GenBank/DDBJ databases">
        <authorList>
            <person name="Kallberg Y."/>
            <person name="Tangrot J."/>
            <person name="Rosling A."/>
        </authorList>
    </citation>
    <scope>NUCLEOTIDE SEQUENCE</scope>
    <source>
        <strain evidence="1">IL203A</strain>
    </source>
</reference>
<evidence type="ECO:0000313" key="1">
    <source>
        <dbReference type="EMBL" id="CAG8604502.1"/>
    </source>
</evidence>
<dbReference type="EMBL" id="CAJVPU010010312">
    <property type="protein sequence ID" value="CAG8604502.1"/>
    <property type="molecule type" value="Genomic_DNA"/>
</dbReference>
<feature type="non-terminal residue" evidence="1">
    <location>
        <position position="81"/>
    </location>
</feature>
<sequence>MWQKKNVLEELINHVATQNGEGNDVISPVSLDRWCFFNKQHNYMKRWELSYRINLALNNRKRKPNKEIGDTFSARQHNYVK</sequence>
<keyword evidence="2" id="KW-1185">Reference proteome</keyword>
<name>A0ACA9MRR8_9GLOM</name>
<accession>A0ACA9MRR8</accession>
<evidence type="ECO:0000313" key="2">
    <source>
        <dbReference type="Proteomes" id="UP000789702"/>
    </source>
</evidence>
<organism evidence="1 2">
    <name type="scientific">Dentiscutata heterogama</name>
    <dbReference type="NCBI Taxonomy" id="1316150"/>
    <lineage>
        <taxon>Eukaryota</taxon>
        <taxon>Fungi</taxon>
        <taxon>Fungi incertae sedis</taxon>
        <taxon>Mucoromycota</taxon>
        <taxon>Glomeromycotina</taxon>
        <taxon>Glomeromycetes</taxon>
        <taxon>Diversisporales</taxon>
        <taxon>Gigasporaceae</taxon>
        <taxon>Dentiscutata</taxon>
    </lineage>
</organism>